<feature type="DNA-binding region" description="H-T-H motif" evidence="2">
    <location>
        <begin position="39"/>
        <end position="58"/>
    </location>
</feature>
<gene>
    <name evidence="4" type="ORF">AVDCRST_MAG58-4095</name>
</gene>
<evidence type="ECO:0000256" key="1">
    <source>
        <dbReference type="ARBA" id="ARBA00023125"/>
    </source>
</evidence>
<evidence type="ECO:0000259" key="3">
    <source>
        <dbReference type="PROSITE" id="PS50977"/>
    </source>
</evidence>
<dbReference type="Pfam" id="PF00440">
    <property type="entry name" value="TetR_N"/>
    <property type="match status" value="1"/>
</dbReference>
<proteinExistence type="predicted"/>
<sequence length="211" mass="23579">MKRGKYNLKKRAERQEETRLRIARATLELHEILGPALTTRSAIAERAGVTRPTVYSHFPDELSLGKACSSLELSDNPLPDPGRWEEIADPEERMRAALGELYTYFRRREGLWANILRDQEMTLDAGDPEARETDAEIMGPIFAHWERMGETLAAGWGSAEAHPRLRLGAIGLALDFQTWRAMTRTQGLSDEQAIELMVGMVRCTAGVAGTA</sequence>
<dbReference type="GO" id="GO:0003677">
    <property type="term" value="F:DNA binding"/>
    <property type="evidence" value="ECO:0007669"/>
    <property type="project" value="UniProtKB-UniRule"/>
</dbReference>
<keyword evidence="1 2" id="KW-0238">DNA-binding</keyword>
<dbReference type="Gene3D" id="1.10.357.10">
    <property type="entry name" value="Tetracycline Repressor, domain 2"/>
    <property type="match status" value="1"/>
</dbReference>
<dbReference type="InterPro" id="IPR009057">
    <property type="entry name" value="Homeodomain-like_sf"/>
</dbReference>
<dbReference type="PROSITE" id="PS50977">
    <property type="entry name" value="HTH_TETR_2"/>
    <property type="match status" value="1"/>
</dbReference>
<evidence type="ECO:0000256" key="2">
    <source>
        <dbReference type="PROSITE-ProRule" id="PRU00335"/>
    </source>
</evidence>
<dbReference type="SUPFAM" id="SSF46689">
    <property type="entry name" value="Homeodomain-like"/>
    <property type="match status" value="1"/>
</dbReference>
<accession>A0A6J4RRQ7</accession>
<dbReference type="AlphaFoldDB" id="A0A6J4RRQ7"/>
<evidence type="ECO:0000313" key="4">
    <source>
        <dbReference type="EMBL" id="CAA9473374.1"/>
    </source>
</evidence>
<protein>
    <recommendedName>
        <fullName evidence="3">HTH tetR-type domain-containing protein</fullName>
    </recommendedName>
</protein>
<dbReference type="EMBL" id="CADCVF010000084">
    <property type="protein sequence ID" value="CAA9473374.1"/>
    <property type="molecule type" value="Genomic_DNA"/>
</dbReference>
<name>A0A6J4RRQ7_9ACTN</name>
<reference evidence="4" key="1">
    <citation type="submission" date="2020-02" db="EMBL/GenBank/DDBJ databases">
        <authorList>
            <person name="Meier V. D."/>
        </authorList>
    </citation>
    <scope>NUCLEOTIDE SEQUENCE</scope>
    <source>
        <strain evidence="4">AVDCRST_MAG58</strain>
    </source>
</reference>
<organism evidence="4">
    <name type="scientific">uncultured Rubrobacteraceae bacterium</name>
    <dbReference type="NCBI Taxonomy" id="349277"/>
    <lineage>
        <taxon>Bacteria</taxon>
        <taxon>Bacillati</taxon>
        <taxon>Actinomycetota</taxon>
        <taxon>Rubrobacteria</taxon>
        <taxon>Rubrobacterales</taxon>
        <taxon>Rubrobacteraceae</taxon>
        <taxon>environmental samples</taxon>
    </lineage>
</organism>
<feature type="domain" description="HTH tetR-type" evidence="3">
    <location>
        <begin position="16"/>
        <end position="76"/>
    </location>
</feature>
<dbReference type="InterPro" id="IPR001647">
    <property type="entry name" value="HTH_TetR"/>
</dbReference>